<evidence type="ECO:0000313" key="6">
    <source>
        <dbReference type="RefSeq" id="XP_033530800.1"/>
    </source>
</evidence>
<protein>
    <recommendedName>
        <fullName evidence="3">Nudix hydrolase domain-containing protein</fullName>
    </recommendedName>
</protein>
<dbReference type="InterPro" id="IPR015797">
    <property type="entry name" value="NUDIX_hydrolase-like_dom_sf"/>
</dbReference>
<dbReference type="Proteomes" id="UP000504638">
    <property type="component" value="Unplaced"/>
</dbReference>
<keyword evidence="5" id="KW-1185">Reference proteome</keyword>
<dbReference type="Gene3D" id="3.90.79.10">
    <property type="entry name" value="Nucleoside Triphosphate Pyrophosphohydrolase"/>
    <property type="match status" value="1"/>
</dbReference>
<dbReference type="RefSeq" id="XP_033530800.1">
    <property type="nucleotide sequence ID" value="XM_033681535.1"/>
</dbReference>
<dbReference type="PANTHER" id="PTHR11839">
    <property type="entry name" value="UDP/ADP-SUGAR PYROPHOSPHATASE"/>
    <property type="match status" value="1"/>
</dbReference>
<comment type="cofactor">
    <cofactor evidence="1">
        <name>Mg(2+)</name>
        <dbReference type="ChEBI" id="CHEBI:18420"/>
    </cofactor>
</comment>
<dbReference type="GeneID" id="54422105"/>
<feature type="domain" description="Nudix hydrolase" evidence="3">
    <location>
        <begin position="106"/>
        <end position="275"/>
    </location>
</feature>
<dbReference type="AlphaFoldDB" id="A0A6G1FU18"/>
<sequence>MASTSKSRFALPKQSGQPEIWVTLPDGQASEDLRNFVPFQTWQNRLQKSIESQNDPKHAFHDAPYYLRSIEIQSVDYFGGHRVGFMKLRAEVSNDKGEKLPGSIFLRGGSVAILLLLQPDDVPLRSEEEKHVVLTVQARVPSGSFTFVELPAGMIDDAGSFAGAAAKELGEETGLVVSETELIDLTKLVNGYDDIPDHGTLEEAMYPSPGGCDEFISIFLCEKRVARHQLEDFKGKLTGQRDHGEKITLKVIPLKDLWKVGARDAKALSALALYNGLKQEGRL</sequence>
<name>A0A6G1FU18_9PEZI</name>
<evidence type="ECO:0000256" key="1">
    <source>
        <dbReference type="ARBA" id="ARBA00001946"/>
    </source>
</evidence>
<evidence type="ECO:0000259" key="3">
    <source>
        <dbReference type="PROSITE" id="PS51462"/>
    </source>
</evidence>
<evidence type="ECO:0000256" key="2">
    <source>
        <dbReference type="ARBA" id="ARBA00022801"/>
    </source>
</evidence>
<dbReference type="InterPro" id="IPR000086">
    <property type="entry name" value="NUDIX_hydrolase_dom"/>
</dbReference>
<dbReference type="Pfam" id="PF00293">
    <property type="entry name" value="NUDIX"/>
    <property type="match status" value="1"/>
</dbReference>
<gene>
    <name evidence="4 6" type="ORF">P152DRAFT_476731</name>
</gene>
<keyword evidence="2" id="KW-0378">Hydrolase</keyword>
<dbReference type="OrthoDB" id="10249920at2759"/>
<dbReference type="GO" id="GO:0006753">
    <property type="term" value="P:nucleoside phosphate metabolic process"/>
    <property type="evidence" value="ECO:0007669"/>
    <property type="project" value="TreeGrafter"/>
</dbReference>
<proteinExistence type="predicted"/>
<dbReference type="PROSITE" id="PS51462">
    <property type="entry name" value="NUDIX"/>
    <property type="match status" value="1"/>
</dbReference>
<dbReference type="FunFam" id="3.90.79.10:FF:000068">
    <property type="entry name" value="NUDIX family hydrolase, putative"/>
    <property type="match status" value="1"/>
</dbReference>
<dbReference type="GO" id="GO:0080042">
    <property type="term" value="F:ADP-glucose pyrophosphohydrolase activity"/>
    <property type="evidence" value="ECO:0007669"/>
    <property type="project" value="TreeGrafter"/>
</dbReference>
<accession>A0A6G1FU18</accession>
<evidence type="ECO:0000313" key="4">
    <source>
        <dbReference type="EMBL" id="KAF1809169.1"/>
    </source>
</evidence>
<dbReference type="CDD" id="cd03424">
    <property type="entry name" value="NUDIX_ADPRase_Nudt5_UGPPase_Nudt14"/>
    <property type="match status" value="1"/>
</dbReference>
<dbReference type="GO" id="GO:0019693">
    <property type="term" value="P:ribose phosphate metabolic process"/>
    <property type="evidence" value="ECO:0007669"/>
    <property type="project" value="TreeGrafter"/>
</dbReference>
<reference evidence="6" key="2">
    <citation type="submission" date="2020-04" db="EMBL/GenBank/DDBJ databases">
        <authorList>
            <consortium name="NCBI Genome Project"/>
        </authorList>
    </citation>
    <scope>NUCLEOTIDE SEQUENCE</scope>
    <source>
        <strain evidence="6">CBS 781.70</strain>
    </source>
</reference>
<evidence type="ECO:0000313" key="5">
    <source>
        <dbReference type="Proteomes" id="UP000504638"/>
    </source>
</evidence>
<organism evidence="4">
    <name type="scientific">Eremomyces bilateralis CBS 781.70</name>
    <dbReference type="NCBI Taxonomy" id="1392243"/>
    <lineage>
        <taxon>Eukaryota</taxon>
        <taxon>Fungi</taxon>
        <taxon>Dikarya</taxon>
        <taxon>Ascomycota</taxon>
        <taxon>Pezizomycotina</taxon>
        <taxon>Dothideomycetes</taxon>
        <taxon>Dothideomycetes incertae sedis</taxon>
        <taxon>Eremomycetales</taxon>
        <taxon>Eremomycetaceae</taxon>
        <taxon>Eremomyces</taxon>
    </lineage>
</organism>
<reference evidence="6" key="3">
    <citation type="submission" date="2025-04" db="UniProtKB">
        <authorList>
            <consortium name="RefSeq"/>
        </authorList>
    </citation>
    <scope>IDENTIFICATION</scope>
    <source>
        <strain evidence="6">CBS 781.70</strain>
    </source>
</reference>
<dbReference type="GO" id="GO:0080041">
    <property type="term" value="F:ADP-ribose pyrophosphohydrolase activity"/>
    <property type="evidence" value="ECO:0007669"/>
    <property type="project" value="TreeGrafter"/>
</dbReference>
<dbReference type="SUPFAM" id="SSF55811">
    <property type="entry name" value="Nudix"/>
    <property type="match status" value="1"/>
</dbReference>
<reference evidence="4 6" key="1">
    <citation type="submission" date="2020-01" db="EMBL/GenBank/DDBJ databases">
        <authorList>
            <consortium name="DOE Joint Genome Institute"/>
            <person name="Haridas S."/>
            <person name="Albert R."/>
            <person name="Binder M."/>
            <person name="Bloem J."/>
            <person name="Labutti K."/>
            <person name="Salamov A."/>
            <person name="Andreopoulos B."/>
            <person name="Baker S.E."/>
            <person name="Barry K."/>
            <person name="Bills G."/>
            <person name="Bluhm B.H."/>
            <person name="Cannon C."/>
            <person name="Castanera R."/>
            <person name="Culley D.E."/>
            <person name="Daum C."/>
            <person name="Ezra D."/>
            <person name="Gonzalez J.B."/>
            <person name="Henrissat B."/>
            <person name="Kuo A."/>
            <person name="Liang C."/>
            <person name="Lipzen A."/>
            <person name="Lutzoni F."/>
            <person name="Magnuson J."/>
            <person name="Mondo S."/>
            <person name="Nolan M."/>
            <person name="Ohm R."/>
            <person name="Pangilinan J."/>
            <person name="Park H.-J."/>
            <person name="Ramirez L."/>
            <person name="Alfaro M."/>
            <person name="Sun H."/>
            <person name="Tritt A."/>
            <person name="Yoshinaga Y."/>
            <person name="Zwiers L.-H."/>
            <person name="Turgeon B.G."/>
            <person name="Goodwin S.B."/>
            <person name="Spatafora J.W."/>
            <person name="Crous P.W."/>
            <person name="Grigoriev I.V."/>
        </authorList>
    </citation>
    <scope>NUCLEOTIDE SEQUENCE</scope>
    <source>
        <strain evidence="4 6">CBS 781.70</strain>
    </source>
</reference>
<dbReference type="EMBL" id="ML975175">
    <property type="protein sequence ID" value="KAF1809169.1"/>
    <property type="molecule type" value="Genomic_DNA"/>
</dbReference>
<dbReference type="PANTHER" id="PTHR11839:SF18">
    <property type="entry name" value="NUDIX HYDROLASE DOMAIN-CONTAINING PROTEIN"/>
    <property type="match status" value="1"/>
</dbReference>